<organism evidence="2">
    <name type="scientific">Sesamum latifolium</name>
    <dbReference type="NCBI Taxonomy" id="2727402"/>
    <lineage>
        <taxon>Eukaryota</taxon>
        <taxon>Viridiplantae</taxon>
        <taxon>Streptophyta</taxon>
        <taxon>Embryophyta</taxon>
        <taxon>Tracheophyta</taxon>
        <taxon>Spermatophyta</taxon>
        <taxon>Magnoliopsida</taxon>
        <taxon>eudicotyledons</taxon>
        <taxon>Gunneridae</taxon>
        <taxon>Pentapetalae</taxon>
        <taxon>asterids</taxon>
        <taxon>lamiids</taxon>
        <taxon>Lamiales</taxon>
        <taxon>Pedaliaceae</taxon>
        <taxon>Sesamum</taxon>
    </lineage>
</organism>
<protein>
    <submittedName>
        <fullName evidence="2">Uncharacterized protein</fullName>
    </submittedName>
</protein>
<accession>A0AAW2YF33</accession>
<feature type="compositionally biased region" description="Basic and acidic residues" evidence="1">
    <location>
        <begin position="94"/>
        <end position="110"/>
    </location>
</feature>
<comment type="caution">
    <text evidence="2">The sequence shown here is derived from an EMBL/GenBank/DDBJ whole genome shotgun (WGS) entry which is preliminary data.</text>
</comment>
<feature type="region of interest" description="Disordered" evidence="1">
    <location>
        <begin position="94"/>
        <end position="119"/>
    </location>
</feature>
<dbReference type="InterPro" id="IPR049198">
    <property type="entry name" value="DUF6865"/>
</dbReference>
<proteinExistence type="predicted"/>
<name>A0AAW2YF33_9LAMI</name>
<sequence>MTFSVKKVVTAFAIYGLPLKHFLFFLSSSSSSKKFVSALAVILPPLFSQFLSLGYHKDWDYCFMDKKEPGKDTAEDVTRESLIAISNRVPDKDLTAEKSAKNTDGEKVIEPLDSDGDEKYRSKLISISDSSSPDVKVQPVLPGQPDS</sequence>
<dbReference type="PANTHER" id="PTHR35282:SF2">
    <property type="entry name" value="F5D14.24 PROTEIN"/>
    <property type="match status" value="1"/>
</dbReference>
<dbReference type="PANTHER" id="PTHR35282">
    <property type="entry name" value="F5D14.24 PROTEIN"/>
    <property type="match status" value="1"/>
</dbReference>
<reference evidence="2" key="2">
    <citation type="journal article" date="2024" name="Plant">
        <title>Genomic evolution and insights into agronomic trait innovations of Sesamum species.</title>
        <authorList>
            <person name="Miao H."/>
            <person name="Wang L."/>
            <person name="Qu L."/>
            <person name="Liu H."/>
            <person name="Sun Y."/>
            <person name="Le M."/>
            <person name="Wang Q."/>
            <person name="Wei S."/>
            <person name="Zheng Y."/>
            <person name="Lin W."/>
            <person name="Duan Y."/>
            <person name="Cao H."/>
            <person name="Xiong S."/>
            <person name="Wang X."/>
            <person name="Wei L."/>
            <person name="Li C."/>
            <person name="Ma Q."/>
            <person name="Ju M."/>
            <person name="Zhao R."/>
            <person name="Li G."/>
            <person name="Mu C."/>
            <person name="Tian Q."/>
            <person name="Mei H."/>
            <person name="Zhang T."/>
            <person name="Gao T."/>
            <person name="Zhang H."/>
        </authorList>
    </citation>
    <scope>NUCLEOTIDE SEQUENCE</scope>
    <source>
        <strain evidence="2">KEN1</strain>
    </source>
</reference>
<evidence type="ECO:0000256" key="1">
    <source>
        <dbReference type="SAM" id="MobiDB-lite"/>
    </source>
</evidence>
<dbReference type="EMBL" id="JACGWN010000001">
    <property type="protein sequence ID" value="KAL0464314.1"/>
    <property type="molecule type" value="Genomic_DNA"/>
</dbReference>
<evidence type="ECO:0000313" key="2">
    <source>
        <dbReference type="EMBL" id="KAL0464314.1"/>
    </source>
</evidence>
<dbReference type="Pfam" id="PF21737">
    <property type="entry name" value="DUF6865"/>
    <property type="match status" value="1"/>
</dbReference>
<dbReference type="AlphaFoldDB" id="A0AAW2YF33"/>
<gene>
    <name evidence="2" type="ORF">Slati_0319000</name>
</gene>
<reference evidence="2" key="1">
    <citation type="submission" date="2020-06" db="EMBL/GenBank/DDBJ databases">
        <authorList>
            <person name="Li T."/>
            <person name="Hu X."/>
            <person name="Zhang T."/>
            <person name="Song X."/>
            <person name="Zhang H."/>
            <person name="Dai N."/>
            <person name="Sheng W."/>
            <person name="Hou X."/>
            <person name="Wei L."/>
        </authorList>
    </citation>
    <scope>NUCLEOTIDE SEQUENCE</scope>
    <source>
        <strain evidence="2">KEN1</strain>
        <tissue evidence="2">Leaf</tissue>
    </source>
</reference>